<feature type="region of interest" description="Disordered" evidence="1">
    <location>
        <begin position="387"/>
        <end position="422"/>
    </location>
</feature>
<evidence type="ECO:0000313" key="6">
    <source>
        <dbReference type="Xenbase" id="XB-GENE-29081131"/>
    </source>
</evidence>
<accession>A0A8J0QPC9</accession>
<gene>
    <name evidence="3 4 5 6" type="primary">LOC100492377</name>
</gene>
<dbReference type="OMA" id="GRANCEL"/>
<dbReference type="OrthoDB" id="9903404at2759"/>
<dbReference type="RefSeq" id="XP_002934928.3">
    <property type="nucleotide sequence ID" value="XM_002934882.3"/>
</dbReference>
<evidence type="ECO:0000313" key="2">
    <source>
        <dbReference type="Proteomes" id="UP000008143"/>
    </source>
</evidence>
<dbReference type="Xenbase" id="XB-GENE-29081131">
    <property type="gene designation" value="LOC100492377"/>
</dbReference>
<dbReference type="AGR" id="Xenbase:XB-GENE-29081131"/>
<keyword evidence="2" id="KW-1185">Reference proteome</keyword>
<evidence type="ECO:0000313" key="4">
    <source>
        <dbReference type="RefSeq" id="XP_031747538.1"/>
    </source>
</evidence>
<name>A0A8J0QPC9_XENTR</name>
<dbReference type="RefSeq" id="XP_031747539.1">
    <property type="nucleotide sequence ID" value="XM_031891679.1"/>
</dbReference>
<feature type="compositionally biased region" description="Polar residues" evidence="1">
    <location>
        <begin position="387"/>
        <end position="413"/>
    </location>
</feature>
<sequence>MAEVVEKSPQAFLYGHAEKSEDDTPEVVSCILKHISSTPFTFTGRADCELTPINKIKSKCNIFEAWRSQDLIQRADSQYLESPMQYRSFFLAECEDIARQLQSKEPEESNTSKRKIEELDISTIEAEPPPFYCTPKSTLDDAEYSAKRRRLDLSEYSDKEKWNHNGQYYESPIPIYLLSKSKESLPVPWMSKDRSKPNEVHAPLLRDALDTKQAFPEFLTQNARKDLPLISIKELGSEPINKCTVLDGEDIQLKNSCYFAYRTQESLLETPPIKTYCAAKCELISTCITSKHTGKPNEDMVGKDRHLFPYVRTPLKVKIAFELTQTFSPLDKRNIKEGPSILGVTLLDLDKMTMEEHGGTCHKDKSVSNDGVLDVLQNKLLNTTVSIEKQEQQNSSKKTADSNTQFSEKSQILNKPFERNANPMKVNQNLKRSELLNNTVTLTDQLKINNSPLKKLSIISNKLQPLNSFTVNNIRPNNIPIMPPRISRNATKNAMDIRVVTTEAMKKNAAAHDTVLIDNGMTGSNRTQNAVSASSTEVSVDITQDIVPIKNKIASNNSAEGNKHRTWATDKITLNTTHDIMLKPGVLTSSNSFQENISGFSNVPTSNTVQGTQSTCSAIGAANATQDIISKPCKVSKSNANQGAASAHVGTNVLNITQDIITSHNFFHQPGLMFGKDIGRTKPSLLSKLKFARNKEAVRHKRPKELGSNGYTVAGRNILLKNGVYASSSEEIMNDTKPVVHCRMIPEPDIAQDESMFYDGSIPLITSTPMPGLCNHRFIKKSFEGTKKDDTKLPSSAMGVQKRILTDNRENTQILISNGLQARTTSDCSLVPRISKKSILPKSVKVFRKPQPPSNTLAICSQAPVTTPKLETLPEKQVSIQKEIVVASKKSSQNIPETSQVGTGDASQCQTTTNSSMTPSIKTAKTSGIAVSKLPLGSSVARPPCRLLPPSSGKFSFGASSSSTALQKAAFGFRISERPAASTGIPIRNHGLVSKAVGRGVE</sequence>
<dbReference type="GeneID" id="100492377"/>
<dbReference type="Proteomes" id="UP000008143">
    <property type="component" value="Chromosome 8"/>
</dbReference>
<organism evidence="2 3">
    <name type="scientific">Xenopus tropicalis</name>
    <name type="common">Western clawed frog</name>
    <name type="synonym">Silurana tropicalis</name>
    <dbReference type="NCBI Taxonomy" id="8364"/>
    <lineage>
        <taxon>Eukaryota</taxon>
        <taxon>Metazoa</taxon>
        <taxon>Chordata</taxon>
        <taxon>Craniata</taxon>
        <taxon>Vertebrata</taxon>
        <taxon>Euteleostomi</taxon>
        <taxon>Amphibia</taxon>
        <taxon>Batrachia</taxon>
        <taxon>Anura</taxon>
        <taxon>Pipoidea</taxon>
        <taxon>Pipidae</taxon>
        <taxon>Xenopodinae</taxon>
        <taxon>Xenopus</taxon>
        <taxon>Silurana</taxon>
    </lineage>
</organism>
<dbReference type="RefSeq" id="XP_031747538.1">
    <property type="nucleotide sequence ID" value="XM_031891678.1"/>
</dbReference>
<evidence type="ECO:0000256" key="1">
    <source>
        <dbReference type="SAM" id="MobiDB-lite"/>
    </source>
</evidence>
<protein>
    <submittedName>
        <fullName evidence="3 4">Uncharacterized protein LOC100492377</fullName>
    </submittedName>
</protein>
<evidence type="ECO:0000313" key="5">
    <source>
        <dbReference type="RefSeq" id="XP_031747539.1"/>
    </source>
</evidence>
<dbReference type="KEGG" id="xtr:100492377"/>
<evidence type="ECO:0000313" key="3">
    <source>
        <dbReference type="RefSeq" id="XP_002934928.3"/>
    </source>
</evidence>
<reference evidence="3 4" key="1">
    <citation type="submission" date="2025-04" db="UniProtKB">
        <authorList>
            <consortium name="RefSeq"/>
        </authorList>
    </citation>
    <scope>IDENTIFICATION</scope>
    <source>
        <strain evidence="3 4">Nigerian</strain>
        <tissue evidence="3 4">Liver and blood</tissue>
    </source>
</reference>
<dbReference type="AlphaFoldDB" id="A0A8J0QPC9"/>
<proteinExistence type="predicted"/>
<feature type="region of interest" description="Disordered" evidence="1">
    <location>
        <begin position="895"/>
        <end position="920"/>
    </location>
</feature>